<dbReference type="PANTHER" id="PTHR23409:SF18">
    <property type="entry name" value="RIBONUCLEOSIDE-DIPHOSPHATE REDUCTASE SUBUNIT M2"/>
    <property type="match status" value="1"/>
</dbReference>
<protein>
    <recommendedName>
        <fullName evidence="4">ribonucleoside-diphosphate reductase</fullName>
        <ecNumber evidence="4">1.17.4.1</ecNumber>
    </recommendedName>
</protein>
<accession>M9XC12</accession>
<feature type="domain" description="ATP-cone" evidence="13">
    <location>
        <begin position="340"/>
        <end position="429"/>
    </location>
</feature>
<dbReference type="UniPathway" id="UPA00326"/>
<dbReference type="InterPro" id="IPR005144">
    <property type="entry name" value="ATP-cone_dom"/>
</dbReference>
<dbReference type="CDD" id="cd01049">
    <property type="entry name" value="RNRR2"/>
    <property type="match status" value="1"/>
</dbReference>
<dbReference type="eggNOG" id="COG1328">
    <property type="taxonomic scope" value="Bacteria"/>
</dbReference>
<evidence type="ECO:0000313" key="15">
    <source>
        <dbReference type="Proteomes" id="UP000013026"/>
    </source>
</evidence>
<dbReference type="Pfam" id="PF00268">
    <property type="entry name" value="Ribonuc_red_sm"/>
    <property type="match status" value="1"/>
</dbReference>
<dbReference type="Proteomes" id="UP000013026">
    <property type="component" value="Chromosome"/>
</dbReference>
<evidence type="ECO:0000256" key="1">
    <source>
        <dbReference type="ARBA" id="ARBA00001962"/>
    </source>
</evidence>
<dbReference type="Pfam" id="PF03477">
    <property type="entry name" value="ATP-cone"/>
    <property type="match status" value="1"/>
</dbReference>
<dbReference type="eggNOG" id="COG0208">
    <property type="taxonomic scope" value="Bacteria"/>
</dbReference>
<comment type="similarity">
    <text evidence="2">Belongs to the ribonucleoside diphosphate reductase small chain family.</text>
</comment>
<organism evidence="14 15">
    <name type="scientific">Meiothermus ruber (strain ATCC 35948 / DSM 1279 / VKM B-1258 / 21)</name>
    <name type="common">Thermus ruber</name>
    <dbReference type="NCBI Taxonomy" id="504728"/>
    <lineage>
        <taxon>Bacteria</taxon>
        <taxon>Thermotogati</taxon>
        <taxon>Deinococcota</taxon>
        <taxon>Deinococci</taxon>
        <taxon>Thermales</taxon>
        <taxon>Thermaceae</taxon>
        <taxon>Meiothermus</taxon>
    </lineage>
</organism>
<keyword evidence="8" id="KW-0560">Oxidoreductase</keyword>
<comment type="subunit">
    <text evidence="3">Tetramer of two alpha and two beta subunits.</text>
</comment>
<keyword evidence="12" id="KW-0812">Transmembrane</keyword>
<dbReference type="InterPro" id="IPR033909">
    <property type="entry name" value="RNR_small"/>
</dbReference>
<dbReference type="PATRIC" id="fig|504728.9.peg.926"/>
<dbReference type="GO" id="GO:0005524">
    <property type="term" value="F:ATP binding"/>
    <property type="evidence" value="ECO:0007669"/>
    <property type="project" value="UniProtKB-UniRule"/>
</dbReference>
<name>M9XC12_MEIRD</name>
<dbReference type="GO" id="GO:0004748">
    <property type="term" value="F:ribonucleoside-diphosphate reductase activity, thioredoxin disulfide as acceptor"/>
    <property type="evidence" value="ECO:0007669"/>
    <property type="project" value="UniProtKB-EC"/>
</dbReference>
<dbReference type="SUPFAM" id="SSF47240">
    <property type="entry name" value="Ferritin-like"/>
    <property type="match status" value="1"/>
</dbReference>
<comment type="cofactor">
    <cofactor evidence="1">
        <name>Fe cation</name>
        <dbReference type="ChEBI" id="CHEBI:24875"/>
    </cofactor>
</comment>
<evidence type="ECO:0000256" key="6">
    <source>
        <dbReference type="ARBA" id="ARBA00022741"/>
    </source>
</evidence>
<dbReference type="GO" id="GO:0009263">
    <property type="term" value="P:deoxyribonucleotide biosynthetic process"/>
    <property type="evidence" value="ECO:0007669"/>
    <property type="project" value="UniProtKB-KW"/>
</dbReference>
<dbReference type="STRING" id="504728.K649_04480"/>
<dbReference type="InterPro" id="IPR000358">
    <property type="entry name" value="RNR_small_fam"/>
</dbReference>
<gene>
    <name evidence="14" type="ORF">K649_04480</name>
</gene>
<evidence type="ECO:0000256" key="9">
    <source>
        <dbReference type="ARBA" id="ARBA00023004"/>
    </source>
</evidence>
<evidence type="ECO:0000256" key="11">
    <source>
        <dbReference type="PROSITE-ProRule" id="PRU00492"/>
    </source>
</evidence>
<evidence type="ECO:0000256" key="8">
    <source>
        <dbReference type="ARBA" id="ARBA00023002"/>
    </source>
</evidence>
<dbReference type="Gene3D" id="1.10.620.20">
    <property type="entry name" value="Ribonucleotide Reductase, subunit A"/>
    <property type="match status" value="1"/>
</dbReference>
<evidence type="ECO:0000256" key="10">
    <source>
        <dbReference type="ARBA" id="ARBA00023116"/>
    </source>
</evidence>
<keyword evidence="9" id="KW-0408">Iron</keyword>
<dbReference type="EMBL" id="CP005385">
    <property type="protein sequence ID" value="AGK04198.1"/>
    <property type="molecule type" value="Genomic_DNA"/>
</dbReference>
<evidence type="ECO:0000256" key="7">
    <source>
        <dbReference type="ARBA" id="ARBA00022840"/>
    </source>
</evidence>
<dbReference type="GO" id="GO:0046872">
    <property type="term" value="F:metal ion binding"/>
    <property type="evidence" value="ECO:0007669"/>
    <property type="project" value="UniProtKB-KW"/>
</dbReference>
<evidence type="ECO:0000256" key="12">
    <source>
        <dbReference type="SAM" id="Phobius"/>
    </source>
</evidence>
<sequence length="436" mass="49242">MRFEGAKMSQSLSVLSAVNWNRPDDGYTKMFWDQNVRQFWVDEEIPLADDKLTWMTLSREEQRVYEQVLAGLTLLDTVQGSVGMPLLSQHIESLQAKAVMGFMGAMEHMHAKSYSSIFSTLCTSERIAELFDWVRSEPVLQEKQTFVHRRYLGVQDEQSLYLGLAASVLLESFLFYSGFFYPLLLAGQGRMTSSGEIINLIIRDESIHGVYVGLLAQEVYAGLPEAQQKTAREGVYSMLEHLAGLEERYSRMLYTPLGLTEAVVTFSRYNADKALMNLGLEPYFGVSAEAVNPVVLAGLSTHTKNHDFFSTKGNGYVKAIRVEPIQDEDFIFEGLAPEYQPVVKRDGRVVPFDELRIVRAVEKAGAATGVALDPGVIERQVLGPIKRKARQQRLHIEEIQNLVEEGLMKSYPAVARAYILYREERAKARRDQPYGC</sequence>
<dbReference type="InterPro" id="IPR012348">
    <property type="entry name" value="RNR-like"/>
</dbReference>
<keyword evidence="5" id="KW-0479">Metal-binding</keyword>
<dbReference type="PROSITE" id="PS51161">
    <property type="entry name" value="ATP_CONE"/>
    <property type="match status" value="1"/>
</dbReference>
<evidence type="ECO:0000256" key="3">
    <source>
        <dbReference type="ARBA" id="ARBA00011209"/>
    </source>
</evidence>
<dbReference type="PANTHER" id="PTHR23409">
    <property type="entry name" value="RIBONUCLEOSIDE-DIPHOSPHATE REDUCTASE SMALL CHAIN"/>
    <property type="match status" value="1"/>
</dbReference>
<keyword evidence="10" id="KW-0215">Deoxyribonucleotide synthesis</keyword>
<evidence type="ECO:0000256" key="4">
    <source>
        <dbReference type="ARBA" id="ARBA00012274"/>
    </source>
</evidence>
<keyword evidence="12" id="KW-0472">Membrane</keyword>
<feature type="transmembrane region" description="Helical" evidence="12">
    <location>
        <begin position="159"/>
        <end position="184"/>
    </location>
</feature>
<reference evidence="14 15" key="1">
    <citation type="submission" date="2013-04" db="EMBL/GenBank/DDBJ databases">
        <authorList>
            <person name="Chin J."/>
            <person name="Alexander D.H."/>
            <person name="Marks P."/>
            <person name="Korlach J."/>
            <person name="Clum A."/>
            <person name="Copeland A."/>
        </authorList>
    </citation>
    <scope>NUCLEOTIDE SEQUENCE [LARGE SCALE GENOMIC DNA]</scope>
    <source>
        <strain evidence="15">ATCC 35948 / DSM 1279 / VKM B-1258 / 21</strain>
    </source>
</reference>
<evidence type="ECO:0000256" key="2">
    <source>
        <dbReference type="ARBA" id="ARBA00009303"/>
    </source>
</evidence>
<evidence type="ECO:0000259" key="13">
    <source>
        <dbReference type="PROSITE" id="PS51161"/>
    </source>
</evidence>
<evidence type="ECO:0000256" key="5">
    <source>
        <dbReference type="ARBA" id="ARBA00022723"/>
    </source>
</evidence>
<keyword evidence="7 11" id="KW-0067">ATP-binding</keyword>
<dbReference type="KEGG" id="mre:K649_04480"/>
<dbReference type="EC" id="1.17.4.1" evidence="4"/>
<dbReference type="InterPro" id="IPR026494">
    <property type="entry name" value="RNR_NrdF-like"/>
</dbReference>
<keyword evidence="6 11" id="KW-0547">Nucleotide-binding</keyword>
<dbReference type="NCBIfam" id="TIGR04171">
    <property type="entry name" value="RNR_1b_NrdF"/>
    <property type="match status" value="1"/>
</dbReference>
<proteinExistence type="inferred from homology"/>
<evidence type="ECO:0000313" key="14">
    <source>
        <dbReference type="EMBL" id="AGK04198.1"/>
    </source>
</evidence>
<dbReference type="GO" id="GO:0005971">
    <property type="term" value="C:ribonucleoside-diphosphate reductase complex"/>
    <property type="evidence" value="ECO:0007669"/>
    <property type="project" value="InterPro"/>
</dbReference>
<dbReference type="NCBIfam" id="NF007183">
    <property type="entry name" value="PRK09614.1-2"/>
    <property type="match status" value="1"/>
</dbReference>
<dbReference type="AlphaFoldDB" id="M9XC12"/>
<keyword evidence="12" id="KW-1133">Transmembrane helix</keyword>
<dbReference type="InterPro" id="IPR009078">
    <property type="entry name" value="Ferritin-like_SF"/>
</dbReference>